<dbReference type="InterPro" id="IPR000631">
    <property type="entry name" value="CARKD"/>
</dbReference>
<evidence type="ECO:0000256" key="1">
    <source>
        <dbReference type="ARBA" id="ARBA00022553"/>
    </source>
</evidence>
<comment type="catalytic activity">
    <reaction evidence="8">
        <text>(6S)-NADHX + ATP = ADP + phosphate + NADH + H(+)</text>
        <dbReference type="Rhea" id="RHEA:19017"/>
        <dbReference type="ChEBI" id="CHEBI:15378"/>
        <dbReference type="ChEBI" id="CHEBI:30616"/>
        <dbReference type="ChEBI" id="CHEBI:43474"/>
        <dbReference type="ChEBI" id="CHEBI:57945"/>
        <dbReference type="ChEBI" id="CHEBI:64074"/>
        <dbReference type="ChEBI" id="CHEBI:456216"/>
        <dbReference type="EC" id="4.2.1.93"/>
    </reaction>
</comment>
<dbReference type="InterPro" id="IPR029056">
    <property type="entry name" value="Ribokinase-like"/>
</dbReference>
<feature type="binding site" evidence="8">
    <location>
        <begin position="228"/>
        <end position="237"/>
    </location>
    <ligand>
        <name>ATP</name>
        <dbReference type="ChEBI" id="CHEBI:30616"/>
    </ligand>
</feature>
<feature type="binding site" evidence="8">
    <location>
        <begin position="209"/>
        <end position="213"/>
    </location>
    <ligand>
        <name>ATP</name>
        <dbReference type="ChEBI" id="CHEBI:30616"/>
    </ligand>
</feature>
<keyword evidence="3 8" id="KW-0067">ATP-binding</keyword>
<feature type="domain" description="YjeF C-terminal" evidence="9">
    <location>
        <begin position="6"/>
        <end position="313"/>
    </location>
</feature>
<organism evidence="10 11">
    <name type="scientific">Dispira parvispora</name>
    <dbReference type="NCBI Taxonomy" id="1520584"/>
    <lineage>
        <taxon>Eukaryota</taxon>
        <taxon>Fungi</taxon>
        <taxon>Fungi incertae sedis</taxon>
        <taxon>Zoopagomycota</taxon>
        <taxon>Kickxellomycotina</taxon>
        <taxon>Dimargaritomycetes</taxon>
        <taxon>Dimargaritales</taxon>
        <taxon>Dimargaritaceae</taxon>
        <taxon>Dispira</taxon>
    </lineage>
</organism>
<dbReference type="NCBIfam" id="TIGR00196">
    <property type="entry name" value="yjeF_cterm"/>
    <property type="match status" value="1"/>
</dbReference>
<evidence type="ECO:0000256" key="6">
    <source>
        <dbReference type="ARBA" id="ARBA00023239"/>
    </source>
</evidence>
<evidence type="ECO:0000256" key="8">
    <source>
        <dbReference type="HAMAP-Rule" id="MF_03157"/>
    </source>
</evidence>
<dbReference type="GO" id="GO:0005524">
    <property type="term" value="F:ATP binding"/>
    <property type="evidence" value="ECO:0007669"/>
    <property type="project" value="UniProtKB-KW"/>
</dbReference>
<dbReference type="GO" id="GO:0005737">
    <property type="term" value="C:cytoplasm"/>
    <property type="evidence" value="ECO:0007669"/>
    <property type="project" value="UniProtKB-SubCell"/>
</dbReference>
<dbReference type="Gene3D" id="3.40.1190.20">
    <property type="match status" value="1"/>
</dbReference>
<evidence type="ECO:0000256" key="7">
    <source>
        <dbReference type="ARBA" id="ARBA00047472"/>
    </source>
</evidence>
<keyword evidence="5 8" id="KW-0520">NAD</keyword>
<evidence type="ECO:0000313" key="11">
    <source>
        <dbReference type="Proteomes" id="UP001150925"/>
    </source>
</evidence>
<dbReference type="Pfam" id="PF01256">
    <property type="entry name" value="Carb_kinase"/>
    <property type="match status" value="1"/>
</dbReference>
<gene>
    <name evidence="10" type="ORF">IWQ62_000305</name>
</gene>
<keyword evidence="8" id="KW-0963">Cytoplasm</keyword>
<keyword evidence="6 8" id="KW-0456">Lyase</keyword>
<keyword evidence="4" id="KW-0521">NADP</keyword>
<keyword evidence="1 8" id="KW-0597">Phosphoprotein</keyword>
<feature type="binding site" evidence="8">
    <location>
        <position position="115"/>
    </location>
    <ligand>
        <name>(6S)-NADPHX</name>
        <dbReference type="ChEBI" id="CHEBI:64076"/>
    </ligand>
</feature>
<dbReference type="PANTHER" id="PTHR12592:SF0">
    <property type="entry name" value="ATP-DEPENDENT (S)-NAD(P)H-HYDRATE DEHYDRATASE"/>
    <property type="match status" value="1"/>
</dbReference>
<dbReference type="OrthoDB" id="8110916at2759"/>
<comment type="function">
    <text evidence="8">Catalyzes the dehydration of the S-form of NAD(P)HX at the expense of ATP, which is converted to ADP. Together with NAD(P)HX epimerase, which catalyzes the epimerization of the S- and R-forms, the enzyme allows the repair of both epimers of NAD(P)HX, a damaged form of NAD(P)H that is a result of enzymatic or heat-dependent hydration.</text>
</comment>
<evidence type="ECO:0000259" key="9">
    <source>
        <dbReference type="PROSITE" id="PS51383"/>
    </source>
</evidence>
<dbReference type="CDD" id="cd01171">
    <property type="entry name" value="YXKO-related"/>
    <property type="match status" value="1"/>
</dbReference>
<comment type="similarity">
    <text evidence="8">Belongs to the NnrD/CARKD family.</text>
</comment>
<keyword evidence="11" id="KW-1185">Reference proteome</keyword>
<dbReference type="HAMAP" id="MF_01965">
    <property type="entry name" value="NADHX_dehydratase"/>
    <property type="match status" value="1"/>
</dbReference>
<dbReference type="PROSITE" id="PS51383">
    <property type="entry name" value="YJEF_C_3"/>
    <property type="match status" value="1"/>
</dbReference>
<feature type="binding site" evidence="8">
    <location>
        <begin position="168"/>
        <end position="174"/>
    </location>
    <ligand>
        <name>(6S)-NADPHX</name>
        <dbReference type="ChEBI" id="CHEBI:64076"/>
    </ligand>
</feature>
<dbReference type="GO" id="GO:0047453">
    <property type="term" value="F:ATP-dependent NAD(P)H-hydrate dehydratase activity"/>
    <property type="evidence" value="ECO:0007669"/>
    <property type="project" value="UniProtKB-UniRule"/>
</dbReference>
<comment type="cofactor">
    <cofactor evidence="8">
        <name>Mg(2+)</name>
        <dbReference type="ChEBI" id="CHEBI:18420"/>
    </cofactor>
</comment>
<dbReference type="Proteomes" id="UP001150925">
    <property type="component" value="Unassembled WGS sequence"/>
</dbReference>
<reference evidence="10" key="1">
    <citation type="submission" date="2022-07" db="EMBL/GenBank/DDBJ databases">
        <title>Phylogenomic reconstructions and comparative analyses of Kickxellomycotina fungi.</title>
        <authorList>
            <person name="Reynolds N.K."/>
            <person name="Stajich J.E."/>
            <person name="Barry K."/>
            <person name="Grigoriev I.V."/>
            <person name="Crous P."/>
            <person name="Smith M.E."/>
        </authorList>
    </citation>
    <scope>NUCLEOTIDE SEQUENCE</scope>
    <source>
        <strain evidence="10">RSA 1196</strain>
    </source>
</reference>
<dbReference type="PANTHER" id="PTHR12592">
    <property type="entry name" value="ATP-DEPENDENT (S)-NAD(P)H-HYDRATE DEHYDRATASE FAMILY MEMBER"/>
    <property type="match status" value="1"/>
</dbReference>
<evidence type="ECO:0000256" key="5">
    <source>
        <dbReference type="ARBA" id="ARBA00023027"/>
    </source>
</evidence>
<dbReference type="GO" id="GO:0110051">
    <property type="term" value="P:metabolite repair"/>
    <property type="evidence" value="ECO:0007669"/>
    <property type="project" value="TreeGrafter"/>
</dbReference>
<protein>
    <recommendedName>
        <fullName evidence="8">ATP-dependent (S)-NAD(P)H-hydrate dehydratase</fullName>
        <ecNumber evidence="8">4.2.1.93</ecNumber>
    </recommendedName>
    <alternativeName>
        <fullName evidence="8">ATP-dependent NAD(P)HX dehydratase</fullName>
    </alternativeName>
</protein>
<dbReference type="AlphaFoldDB" id="A0A9W8AUR9"/>
<evidence type="ECO:0000256" key="2">
    <source>
        <dbReference type="ARBA" id="ARBA00022741"/>
    </source>
</evidence>
<dbReference type="EMBL" id="JANBPY010000013">
    <property type="protein sequence ID" value="KAJ1969934.1"/>
    <property type="molecule type" value="Genomic_DNA"/>
</dbReference>
<name>A0A9W8AUR9_9FUNG</name>
<comment type="subcellular location">
    <subcellularLocation>
        <location evidence="8">Cytoplasm</location>
    </subcellularLocation>
</comment>
<comment type="caution">
    <text evidence="10">The sequence shown here is derived from an EMBL/GenBank/DDBJ whole genome shotgun (WGS) entry which is preliminary data.</text>
</comment>
<comment type="catalytic activity">
    <reaction evidence="7 8">
        <text>(6S)-NADPHX + ATP = ADP + phosphate + NADPH + H(+)</text>
        <dbReference type="Rhea" id="RHEA:32231"/>
        <dbReference type="ChEBI" id="CHEBI:15378"/>
        <dbReference type="ChEBI" id="CHEBI:30616"/>
        <dbReference type="ChEBI" id="CHEBI:43474"/>
        <dbReference type="ChEBI" id="CHEBI:57783"/>
        <dbReference type="ChEBI" id="CHEBI:64076"/>
        <dbReference type="ChEBI" id="CHEBI:456216"/>
        <dbReference type="EC" id="4.2.1.93"/>
    </reaction>
</comment>
<dbReference type="EC" id="4.2.1.93" evidence="8"/>
<proteinExistence type="inferred from homology"/>
<keyword evidence="2 8" id="KW-0547">Nucleotide-binding</keyword>
<dbReference type="FunFam" id="3.40.1190.20:FF:000023">
    <property type="entry name" value="ATP-dependent (S)-NAD(P)H-hydrate dehydratase"/>
    <property type="match status" value="1"/>
</dbReference>
<evidence type="ECO:0000256" key="4">
    <source>
        <dbReference type="ARBA" id="ARBA00022857"/>
    </source>
</evidence>
<sequence>MAMRPALETIKHLIPPLSPHLHKGQAGRIGVIGGSEDYTGAPYFSGYSSLLLGSDMCHVICDAGAAVPIKSYSPDLMVHPYLRKSKSSSTQSISEIMDQVTPLLSRLHVLVVGPGLSRDDFMLECAKQIILKARERSMPIVIDADALCVIQKEPSVIQGYTNSVLTPNVNEFRRLCEALNVHDVDDQVQTPTAARRLSQALGGVTILQKGPKDLITNGETVYICDVEGGLKRCGGQGDILSGTVATFLAWGVGYQNNVWSHEDVVDVKNIPLLASYVGCCVTRDSSRRAYAKYHRSTTTKRILSYIQQSYEEQFEKSLTD</sequence>
<evidence type="ECO:0000313" key="10">
    <source>
        <dbReference type="EMBL" id="KAJ1969934.1"/>
    </source>
</evidence>
<accession>A0A9W8AUR9</accession>
<evidence type="ECO:0000256" key="3">
    <source>
        <dbReference type="ARBA" id="ARBA00022840"/>
    </source>
</evidence>
<dbReference type="SUPFAM" id="SSF53613">
    <property type="entry name" value="Ribokinase-like"/>
    <property type="match status" value="1"/>
</dbReference>
<feature type="binding site" evidence="8">
    <location>
        <position position="238"/>
    </location>
    <ligand>
        <name>(6S)-NADPHX</name>
        <dbReference type="ChEBI" id="CHEBI:64076"/>
    </ligand>
</feature>
<dbReference type="GO" id="GO:0046496">
    <property type="term" value="P:nicotinamide nucleotide metabolic process"/>
    <property type="evidence" value="ECO:0007669"/>
    <property type="project" value="UniProtKB-UniRule"/>
</dbReference>